<keyword evidence="3" id="KW-1185">Reference proteome</keyword>
<evidence type="ECO:0000256" key="1">
    <source>
        <dbReference type="PIRSR" id="PIRSR605502-1"/>
    </source>
</evidence>
<keyword evidence="1" id="KW-0460">Magnesium</keyword>
<dbReference type="KEGG" id="acy:Anacy_4809"/>
<dbReference type="HOGENOM" id="CLU_078460_0_0_3"/>
<name>K9ZLM1_ANACC</name>
<dbReference type="AlphaFoldDB" id="K9ZLM1"/>
<dbReference type="OrthoDB" id="574287at2"/>
<gene>
    <name evidence="2" type="ordered locus">Anacy_4809</name>
</gene>
<sequence length="308" mass="34068">MRYSLVSRVRGIFIGAFLGENLAIENAGDLGKMAILGSQSLIALGRLNVDDWLKRQQQASLVWEKTDYAWVKIILATLPVAIFFHEDTIKLKHNLLQVLQIWHTEPMVTDAALAIGYAIAQSLTEKLDPLTLIPQTISFLGETTTPLTQKLLKINTLLAQGAELERARTELSRQEPLSSNIAFAFYCFLSTLEDWQLTVLRTTNNSGKEDPWCMDSHPRSAITGALSGAYNSTTGIPVNWQLLAINSPGWGLSSFSQMLELADALVAVWSGVYNITLDTNKPTKEGCGINRELTPLSIFAAPRVIRPR</sequence>
<evidence type="ECO:0000313" key="3">
    <source>
        <dbReference type="Proteomes" id="UP000010474"/>
    </source>
</evidence>
<dbReference type="Gene3D" id="1.10.4080.10">
    <property type="entry name" value="ADP-ribosylation/Crystallin J1"/>
    <property type="match status" value="1"/>
</dbReference>
<accession>K9ZLM1</accession>
<dbReference type="RefSeq" id="WP_015216769.1">
    <property type="nucleotide sequence ID" value="NC_019771.1"/>
</dbReference>
<protein>
    <submittedName>
        <fullName evidence="2">ADP-ribosylation/crystallin J1</fullName>
    </submittedName>
</protein>
<feature type="binding site" evidence="1">
    <location>
        <position position="215"/>
    </location>
    <ligand>
        <name>Mg(2+)</name>
        <dbReference type="ChEBI" id="CHEBI:18420"/>
        <label>1</label>
    </ligand>
</feature>
<dbReference type="InterPro" id="IPR005502">
    <property type="entry name" value="Ribosyl_crysJ1"/>
</dbReference>
<dbReference type="SUPFAM" id="SSF101478">
    <property type="entry name" value="ADP-ribosylglycohydrolase"/>
    <property type="match status" value="1"/>
</dbReference>
<dbReference type="Pfam" id="PF03747">
    <property type="entry name" value="ADP_ribosyl_GH"/>
    <property type="match status" value="1"/>
</dbReference>
<dbReference type="InterPro" id="IPR036705">
    <property type="entry name" value="Ribosyl_crysJ1_sf"/>
</dbReference>
<dbReference type="PATRIC" id="fig|272123.3.peg.5225"/>
<keyword evidence="1" id="KW-0479">Metal-binding</keyword>
<proteinExistence type="predicted"/>
<dbReference type="EMBL" id="CP003659">
    <property type="protein sequence ID" value="AFZ60153.1"/>
    <property type="molecule type" value="Genomic_DNA"/>
</dbReference>
<reference evidence="3" key="1">
    <citation type="journal article" date="2013" name="Proc. Natl. Acad. Sci. U.S.A.">
        <title>Improving the coverage of the cyanobacterial phylum using diversity-driven genome sequencing.</title>
        <authorList>
            <person name="Shih P.M."/>
            <person name="Wu D."/>
            <person name="Latifi A."/>
            <person name="Axen S.D."/>
            <person name="Fewer D.P."/>
            <person name="Talla E."/>
            <person name="Calteau A."/>
            <person name="Cai F."/>
            <person name="Tandeau de Marsac N."/>
            <person name="Rippka R."/>
            <person name="Herdman M."/>
            <person name="Sivonen K."/>
            <person name="Coursin T."/>
            <person name="Laurent T."/>
            <person name="Goodwin L."/>
            <person name="Nolan M."/>
            <person name="Davenport K.W."/>
            <person name="Han C.S."/>
            <person name="Rubin E.M."/>
            <person name="Eisen J.A."/>
            <person name="Woyke T."/>
            <person name="Gugger M."/>
            <person name="Kerfeld C.A."/>
        </authorList>
    </citation>
    <scope>NUCLEOTIDE SEQUENCE [LARGE SCALE GENOMIC DNA]</scope>
    <source>
        <strain evidence="3">ATCC 27899 / PCC 7122</strain>
    </source>
</reference>
<comment type="cofactor">
    <cofactor evidence="1">
        <name>Mg(2+)</name>
        <dbReference type="ChEBI" id="CHEBI:18420"/>
    </cofactor>
    <text evidence="1">Binds 2 magnesium ions per subunit.</text>
</comment>
<organism evidence="2 3">
    <name type="scientific">Anabaena cylindrica (strain ATCC 27899 / PCC 7122)</name>
    <dbReference type="NCBI Taxonomy" id="272123"/>
    <lineage>
        <taxon>Bacteria</taxon>
        <taxon>Bacillati</taxon>
        <taxon>Cyanobacteriota</taxon>
        <taxon>Cyanophyceae</taxon>
        <taxon>Nostocales</taxon>
        <taxon>Nostocaceae</taxon>
        <taxon>Anabaena</taxon>
    </lineage>
</organism>
<dbReference type="eggNOG" id="COG1397">
    <property type="taxonomic scope" value="Bacteria"/>
</dbReference>
<evidence type="ECO:0000313" key="2">
    <source>
        <dbReference type="EMBL" id="AFZ60153.1"/>
    </source>
</evidence>
<dbReference type="GO" id="GO:0046872">
    <property type="term" value="F:metal ion binding"/>
    <property type="evidence" value="ECO:0007669"/>
    <property type="project" value="UniProtKB-KW"/>
</dbReference>
<dbReference type="STRING" id="272123.Anacy_4809"/>
<dbReference type="Proteomes" id="UP000010474">
    <property type="component" value="Chromosome"/>
</dbReference>